<evidence type="ECO:0000313" key="3">
    <source>
        <dbReference type="Proteomes" id="UP001412067"/>
    </source>
</evidence>
<keyword evidence="1" id="KW-1133">Transmembrane helix</keyword>
<evidence type="ECO:0000256" key="1">
    <source>
        <dbReference type="SAM" id="Phobius"/>
    </source>
</evidence>
<feature type="transmembrane region" description="Helical" evidence="1">
    <location>
        <begin position="114"/>
        <end position="132"/>
    </location>
</feature>
<protein>
    <submittedName>
        <fullName evidence="2">Uncharacterized protein</fullName>
    </submittedName>
</protein>
<dbReference type="EMBL" id="JBBWWR010000009">
    <property type="protein sequence ID" value="KAK8961480.1"/>
    <property type="molecule type" value="Genomic_DNA"/>
</dbReference>
<keyword evidence="3" id="KW-1185">Reference proteome</keyword>
<dbReference type="Proteomes" id="UP001412067">
    <property type="component" value="Unassembled WGS sequence"/>
</dbReference>
<accession>A0ABR2MBD9</accession>
<organism evidence="2 3">
    <name type="scientific">Platanthera guangdongensis</name>
    <dbReference type="NCBI Taxonomy" id="2320717"/>
    <lineage>
        <taxon>Eukaryota</taxon>
        <taxon>Viridiplantae</taxon>
        <taxon>Streptophyta</taxon>
        <taxon>Embryophyta</taxon>
        <taxon>Tracheophyta</taxon>
        <taxon>Spermatophyta</taxon>
        <taxon>Magnoliopsida</taxon>
        <taxon>Liliopsida</taxon>
        <taxon>Asparagales</taxon>
        <taxon>Orchidaceae</taxon>
        <taxon>Orchidoideae</taxon>
        <taxon>Orchideae</taxon>
        <taxon>Orchidinae</taxon>
        <taxon>Platanthera</taxon>
    </lineage>
</organism>
<evidence type="ECO:0000313" key="2">
    <source>
        <dbReference type="EMBL" id="KAK8961480.1"/>
    </source>
</evidence>
<name>A0ABR2MBD9_9ASPA</name>
<comment type="caution">
    <text evidence="2">The sequence shown here is derived from an EMBL/GenBank/DDBJ whole genome shotgun (WGS) entry which is preliminary data.</text>
</comment>
<keyword evidence="1" id="KW-0472">Membrane</keyword>
<proteinExistence type="predicted"/>
<gene>
    <name evidence="2" type="ORF">KSP40_PGU011736</name>
</gene>
<keyword evidence="1" id="KW-0812">Transmembrane</keyword>
<sequence length="155" mass="16710">MTWGCHEHLLRNGRRRISRPSIWIDGRHCRHDAAKNGGEGSRARLSARHDAAAGDGMGLGAGPWLLFRGQVPEDRGFEVLFNGGPGVGIRRANIADGPPPAARSLIDSMPTVKIAIGIFTGILIVLCARRSLSWGRRHGRCRASICITPIASFLG</sequence>
<reference evidence="2 3" key="1">
    <citation type="journal article" date="2022" name="Nat. Plants">
        <title>Genomes of leafy and leafless Platanthera orchids illuminate the evolution of mycoheterotrophy.</title>
        <authorList>
            <person name="Li M.H."/>
            <person name="Liu K.W."/>
            <person name="Li Z."/>
            <person name="Lu H.C."/>
            <person name="Ye Q.L."/>
            <person name="Zhang D."/>
            <person name="Wang J.Y."/>
            <person name="Li Y.F."/>
            <person name="Zhong Z.M."/>
            <person name="Liu X."/>
            <person name="Yu X."/>
            <person name="Liu D.K."/>
            <person name="Tu X.D."/>
            <person name="Liu B."/>
            <person name="Hao Y."/>
            <person name="Liao X.Y."/>
            <person name="Jiang Y.T."/>
            <person name="Sun W.H."/>
            <person name="Chen J."/>
            <person name="Chen Y.Q."/>
            <person name="Ai Y."/>
            <person name="Zhai J.W."/>
            <person name="Wu S.S."/>
            <person name="Zhou Z."/>
            <person name="Hsiao Y.Y."/>
            <person name="Wu W.L."/>
            <person name="Chen Y.Y."/>
            <person name="Lin Y.F."/>
            <person name="Hsu J.L."/>
            <person name="Li C.Y."/>
            <person name="Wang Z.W."/>
            <person name="Zhao X."/>
            <person name="Zhong W.Y."/>
            <person name="Ma X.K."/>
            <person name="Ma L."/>
            <person name="Huang J."/>
            <person name="Chen G.Z."/>
            <person name="Huang M.Z."/>
            <person name="Huang L."/>
            <person name="Peng D.H."/>
            <person name="Luo Y.B."/>
            <person name="Zou S.Q."/>
            <person name="Chen S.P."/>
            <person name="Lan S."/>
            <person name="Tsai W.C."/>
            <person name="Van de Peer Y."/>
            <person name="Liu Z.J."/>
        </authorList>
    </citation>
    <scope>NUCLEOTIDE SEQUENCE [LARGE SCALE GENOMIC DNA]</scope>
    <source>
        <strain evidence="2">Lor288</strain>
    </source>
</reference>